<evidence type="ECO:0000256" key="6">
    <source>
        <dbReference type="SAM" id="MobiDB-lite"/>
    </source>
</evidence>
<dbReference type="AlphaFoldDB" id="A0AAV5G4C5"/>
<keyword evidence="4" id="KW-0804">Transcription</keyword>
<sequence length="684" mass="73698">MQGPAAPPSAALAADGKSQPRKRAREAEEGRAATACQACRTGKRCVFITRLRSPSPPDETDEDNPRFRSINVPSPLPAAPEPPSEVADNLRQLNARLERIDSALSLATTPLNSFVFPSGEVETKPLEAPTSPAYLPNFFDPAGAEEAACSAMAVEDAASPVDSAAPDPVQAQWMRAEPDVIVRGFLSAQECINEFDFFFRNIQPWAGVLSTSLDSDALVVRARSPLLFHAILLLALYYRPHNHANITLYRSVSSILDAILAPQILCPQPDQLSFDFVRAMHLLLMYKPIQYASLNGQGVSDMAQIELASKMNVRASWLLRLLVSRVAVFIGLPSIAATFAQAVNNQHIAPIPVEMVSQQRLYLCCVFRELHGALQSGRTANFNSQAARQTARQFAALAQQPSDATLGASVELAALAAEAVGARTGSATLSAAELRRFDDGFDAWHAYWAPILAPAAGGTEPATPSWGLWHPYGSFTRLIVGGFTVDAAKQAVRVPALPGSDGGTATPSEGRRRLGQMLEVAQEMLLSISTRGGRLREGGRGLLDEWDDEGPLALDSKIAGKLKWASDSVTCVMFSYPLIVIAKLASASIVTSDLKLSSSEPAHSAPPTLSPSDKVCRLLDFGAHLLSALAPTPYHPSVKQAAYLRHVYFSLTAAHPSTDQVARKASVRAEDSPGFFDEWMDWLE</sequence>
<gene>
    <name evidence="7" type="ORF">Rhopal_000070-T1</name>
</gene>
<evidence type="ECO:0000256" key="4">
    <source>
        <dbReference type="ARBA" id="ARBA00023163"/>
    </source>
</evidence>
<proteinExistence type="predicted"/>
<dbReference type="EMBL" id="BQKY01000001">
    <property type="protein sequence ID" value="GJN87125.1"/>
    <property type="molecule type" value="Genomic_DNA"/>
</dbReference>
<name>A0AAV5G4C5_9BASI</name>
<organism evidence="7 8">
    <name type="scientific">Rhodotorula paludigena</name>
    <dbReference type="NCBI Taxonomy" id="86838"/>
    <lineage>
        <taxon>Eukaryota</taxon>
        <taxon>Fungi</taxon>
        <taxon>Dikarya</taxon>
        <taxon>Basidiomycota</taxon>
        <taxon>Pucciniomycotina</taxon>
        <taxon>Microbotryomycetes</taxon>
        <taxon>Sporidiobolales</taxon>
        <taxon>Sporidiobolaceae</taxon>
        <taxon>Rhodotorula</taxon>
    </lineage>
</organism>
<dbReference type="Proteomes" id="UP001342314">
    <property type="component" value="Unassembled WGS sequence"/>
</dbReference>
<dbReference type="PANTHER" id="PTHR31845:SF17">
    <property type="entry name" value="ZN(II)2CYS6 TRANSCRIPTION FACTOR (EUROFUNG)"/>
    <property type="match status" value="1"/>
</dbReference>
<feature type="region of interest" description="Disordered" evidence="6">
    <location>
        <begin position="1"/>
        <end position="35"/>
    </location>
</feature>
<protein>
    <recommendedName>
        <fullName evidence="9">Transcription factor domain-containing protein</fullName>
    </recommendedName>
</protein>
<comment type="subcellular location">
    <subcellularLocation>
        <location evidence="1">Nucleus</location>
    </subcellularLocation>
</comment>
<dbReference type="GO" id="GO:0000981">
    <property type="term" value="F:DNA-binding transcription factor activity, RNA polymerase II-specific"/>
    <property type="evidence" value="ECO:0007669"/>
    <property type="project" value="TreeGrafter"/>
</dbReference>
<keyword evidence="8" id="KW-1185">Reference proteome</keyword>
<evidence type="ECO:0008006" key="9">
    <source>
        <dbReference type="Google" id="ProtNLM"/>
    </source>
</evidence>
<evidence type="ECO:0000256" key="1">
    <source>
        <dbReference type="ARBA" id="ARBA00004123"/>
    </source>
</evidence>
<keyword evidence="3" id="KW-0238">DNA-binding</keyword>
<dbReference type="InterPro" id="IPR051089">
    <property type="entry name" value="prtT"/>
</dbReference>
<keyword evidence="2" id="KW-0805">Transcription regulation</keyword>
<evidence type="ECO:0000313" key="8">
    <source>
        <dbReference type="Proteomes" id="UP001342314"/>
    </source>
</evidence>
<evidence type="ECO:0000256" key="3">
    <source>
        <dbReference type="ARBA" id="ARBA00023125"/>
    </source>
</evidence>
<dbReference type="PANTHER" id="PTHR31845">
    <property type="entry name" value="FINGER DOMAIN PROTEIN, PUTATIVE-RELATED"/>
    <property type="match status" value="1"/>
</dbReference>
<reference evidence="7 8" key="1">
    <citation type="submission" date="2021-12" db="EMBL/GenBank/DDBJ databases">
        <title>High titer production of polyol ester of fatty acids by Rhodotorula paludigena BS15 towards product separation-free biomass refinery.</title>
        <authorList>
            <person name="Mano J."/>
            <person name="Ono H."/>
            <person name="Tanaka T."/>
            <person name="Naito K."/>
            <person name="Sushida H."/>
            <person name="Ike M."/>
            <person name="Tokuyasu K."/>
            <person name="Kitaoka M."/>
        </authorList>
    </citation>
    <scope>NUCLEOTIDE SEQUENCE [LARGE SCALE GENOMIC DNA]</scope>
    <source>
        <strain evidence="7 8">BS15</strain>
    </source>
</reference>
<accession>A0AAV5G4C5</accession>
<evidence type="ECO:0000256" key="5">
    <source>
        <dbReference type="ARBA" id="ARBA00023242"/>
    </source>
</evidence>
<evidence type="ECO:0000256" key="2">
    <source>
        <dbReference type="ARBA" id="ARBA00023015"/>
    </source>
</evidence>
<feature type="compositionally biased region" description="Pro residues" evidence="6">
    <location>
        <begin position="74"/>
        <end position="83"/>
    </location>
</feature>
<feature type="region of interest" description="Disordered" evidence="6">
    <location>
        <begin position="49"/>
        <end position="85"/>
    </location>
</feature>
<dbReference type="GO" id="GO:0000976">
    <property type="term" value="F:transcription cis-regulatory region binding"/>
    <property type="evidence" value="ECO:0007669"/>
    <property type="project" value="TreeGrafter"/>
</dbReference>
<evidence type="ECO:0000313" key="7">
    <source>
        <dbReference type="EMBL" id="GJN87125.1"/>
    </source>
</evidence>
<keyword evidence="5" id="KW-0539">Nucleus</keyword>
<comment type="caution">
    <text evidence="7">The sequence shown here is derived from an EMBL/GenBank/DDBJ whole genome shotgun (WGS) entry which is preliminary data.</text>
</comment>
<dbReference type="GO" id="GO:0005634">
    <property type="term" value="C:nucleus"/>
    <property type="evidence" value="ECO:0007669"/>
    <property type="project" value="UniProtKB-SubCell"/>
</dbReference>